<reference evidence="1 2" key="1">
    <citation type="submission" date="2023-02" db="EMBL/GenBank/DDBJ databases">
        <title>LHISI_Scaffold_Assembly.</title>
        <authorList>
            <person name="Stuart O.P."/>
            <person name="Cleave R."/>
            <person name="Magrath M.J.L."/>
            <person name="Mikheyev A.S."/>
        </authorList>
    </citation>
    <scope>NUCLEOTIDE SEQUENCE [LARGE SCALE GENOMIC DNA]</scope>
    <source>
        <strain evidence="1">Daus_M_001</strain>
        <tissue evidence="1">Leg muscle</tissue>
    </source>
</reference>
<accession>A0ABQ9IFJ8</accession>
<organism evidence="1 2">
    <name type="scientific">Dryococelus australis</name>
    <dbReference type="NCBI Taxonomy" id="614101"/>
    <lineage>
        <taxon>Eukaryota</taxon>
        <taxon>Metazoa</taxon>
        <taxon>Ecdysozoa</taxon>
        <taxon>Arthropoda</taxon>
        <taxon>Hexapoda</taxon>
        <taxon>Insecta</taxon>
        <taxon>Pterygota</taxon>
        <taxon>Neoptera</taxon>
        <taxon>Polyneoptera</taxon>
        <taxon>Phasmatodea</taxon>
        <taxon>Verophasmatodea</taxon>
        <taxon>Anareolatae</taxon>
        <taxon>Phasmatidae</taxon>
        <taxon>Eurycanthinae</taxon>
        <taxon>Dryococelus</taxon>
    </lineage>
</organism>
<dbReference type="Proteomes" id="UP001159363">
    <property type="component" value="Chromosome 1"/>
</dbReference>
<proteinExistence type="predicted"/>
<dbReference type="EMBL" id="JARBHB010000001">
    <property type="protein sequence ID" value="KAJ8895445.1"/>
    <property type="molecule type" value="Genomic_DNA"/>
</dbReference>
<evidence type="ECO:0000313" key="2">
    <source>
        <dbReference type="Proteomes" id="UP001159363"/>
    </source>
</evidence>
<comment type="caution">
    <text evidence="1">The sequence shown here is derived from an EMBL/GenBank/DDBJ whole genome shotgun (WGS) entry which is preliminary data.</text>
</comment>
<evidence type="ECO:0000313" key="1">
    <source>
        <dbReference type="EMBL" id="KAJ8895445.1"/>
    </source>
</evidence>
<name>A0ABQ9IFJ8_9NEOP</name>
<protein>
    <submittedName>
        <fullName evidence="1">Uncharacterized protein</fullName>
    </submittedName>
</protein>
<gene>
    <name evidence="1" type="ORF">PR048_000777</name>
</gene>
<keyword evidence="2" id="KW-1185">Reference proteome</keyword>
<sequence length="126" mass="14627">MDELPDSRMENDSRTINGGIGKHSNVCTGSFEKVNPSVITDKMWATQNSSRGIRYLIFYIKNEYSHSIYSGYRHREWKIILARKSLPVGACKRLHFILTSLDRYVLFTYEATFTPESLFDSHDVRV</sequence>